<reference evidence="1 2" key="1">
    <citation type="submission" date="2019-02" db="EMBL/GenBank/DDBJ databases">
        <title>Sequencing the genomes of 1000 actinobacteria strains.</title>
        <authorList>
            <person name="Klenk H.-P."/>
        </authorList>
    </citation>
    <scope>NUCLEOTIDE SEQUENCE [LARGE SCALE GENOMIC DNA]</scope>
    <source>
        <strain evidence="1 2">DSM 16932</strain>
    </source>
</reference>
<proteinExistence type="predicted"/>
<protein>
    <recommendedName>
        <fullName evidence="3">HIRAN domain-containing protein</fullName>
    </recommendedName>
</protein>
<evidence type="ECO:0000313" key="1">
    <source>
        <dbReference type="EMBL" id="RZS61162.1"/>
    </source>
</evidence>
<organism evidence="1 2">
    <name type="scientific">Xylanimonas ulmi</name>
    <dbReference type="NCBI Taxonomy" id="228973"/>
    <lineage>
        <taxon>Bacteria</taxon>
        <taxon>Bacillati</taxon>
        <taxon>Actinomycetota</taxon>
        <taxon>Actinomycetes</taxon>
        <taxon>Micrococcales</taxon>
        <taxon>Promicromonosporaceae</taxon>
        <taxon>Xylanimonas</taxon>
    </lineage>
</organism>
<name>A0A4Q7M3F5_9MICO</name>
<comment type="caution">
    <text evidence="1">The sequence shown here is derived from an EMBL/GenBank/DDBJ whole genome shotgun (WGS) entry which is preliminary data.</text>
</comment>
<dbReference type="EMBL" id="SGWX01000001">
    <property type="protein sequence ID" value="RZS61162.1"/>
    <property type="molecule type" value="Genomic_DNA"/>
</dbReference>
<keyword evidence="2" id="KW-1185">Reference proteome</keyword>
<evidence type="ECO:0008006" key="3">
    <source>
        <dbReference type="Google" id="ProtNLM"/>
    </source>
</evidence>
<evidence type="ECO:0000313" key="2">
    <source>
        <dbReference type="Proteomes" id="UP000293852"/>
    </source>
</evidence>
<accession>A0A4Q7M3F5</accession>
<sequence length="144" mass="15114">MSLRARRPVIVAEVGDGFVATEAPALQVPIREAFAPAEGKPSPIPAELALEEGAGGRVAVLWRNRYVGFVPAAHRDALAAQIAAAGRATVRADGYVYPDGALWRVWVGPRPPAGFPEVAAGYDELPVPETTIFGFSLKRPGSGA</sequence>
<gene>
    <name evidence="1" type="ORF">EV386_1450</name>
</gene>
<dbReference type="RefSeq" id="WP_242607869.1">
    <property type="nucleotide sequence ID" value="NZ_SGWX01000001.1"/>
</dbReference>
<dbReference type="Proteomes" id="UP000293852">
    <property type="component" value="Unassembled WGS sequence"/>
</dbReference>
<dbReference type="AlphaFoldDB" id="A0A4Q7M3F5"/>